<dbReference type="RefSeq" id="WP_204823148.1">
    <property type="nucleotide sequence ID" value="NZ_JBHUGF010000010.1"/>
</dbReference>
<proteinExistence type="predicted"/>
<dbReference type="Proteomes" id="UP001597403">
    <property type="component" value="Unassembled WGS sequence"/>
</dbReference>
<reference evidence="2" key="1">
    <citation type="journal article" date="2019" name="Int. J. Syst. Evol. Microbiol.">
        <title>The Global Catalogue of Microorganisms (GCM) 10K type strain sequencing project: providing services to taxonomists for standard genome sequencing and annotation.</title>
        <authorList>
            <consortium name="The Broad Institute Genomics Platform"/>
            <consortium name="The Broad Institute Genome Sequencing Center for Infectious Disease"/>
            <person name="Wu L."/>
            <person name="Ma J."/>
        </authorList>
    </citation>
    <scope>NUCLEOTIDE SEQUENCE [LARGE SCALE GENOMIC DNA]</scope>
    <source>
        <strain evidence="2">CGMCC 1.15067</strain>
    </source>
</reference>
<dbReference type="PANTHER" id="PTHR37816">
    <property type="entry name" value="YALI0E33011P"/>
    <property type="match status" value="1"/>
</dbReference>
<dbReference type="SUPFAM" id="SSF52540">
    <property type="entry name" value="P-loop containing nucleoside triphosphate hydrolases"/>
    <property type="match status" value="1"/>
</dbReference>
<gene>
    <name evidence="1" type="ORF">ACFSGI_05325</name>
</gene>
<evidence type="ECO:0000313" key="1">
    <source>
        <dbReference type="EMBL" id="MFD1989369.1"/>
    </source>
</evidence>
<dbReference type="NCBIfam" id="NF005994">
    <property type="entry name" value="PRK08118.1"/>
    <property type="match status" value="1"/>
</dbReference>
<protein>
    <submittedName>
        <fullName evidence="1">DNA topology modulation protein</fullName>
    </submittedName>
</protein>
<dbReference type="InterPro" id="IPR052922">
    <property type="entry name" value="Cytidylate_Kinase-2"/>
</dbReference>
<comment type="caution">
    <text evidence="1">The sequence shown here is derived from an EMBL/GenBank/DDBJ whole genome shotgun (WGS) entry which is preliminary data.</text>
</comment>
<dbReference type="InterPro" id="IPR027417">
    <property type="entry name" value="P-loop_NTPase"/>
</dbReference>
<evidence type="ECO:0000313" key="2">
    <source>
        <dbReference type="Proteomes" id="UP001597403"/>
    </source>
</evidence>
<dbReference type="PANTHER" id="PTHR37816:SF3">
    <property type="entry name" value="MODULATES DNA TOPOLOGY"/>
    <property type="match status" value="1"/>
</dbReference>
<dbReference type="Gene3D" id="3.40.50.300">
    <property type="entry name" value="P-loop containing nucleotide triphosphate hydrolases"/>
    <property type="match status" value="1"/>
</dbReference>
<keyword evidence="2" id="KW-1185">Reference proteome</keyword>
<accession>A0ABW4UV21</accession>
<name>A0ABW4UV21_9BACL</name>
<dbReference type="EMBL" id="JBHUGF010000010">
    <property type="protein sequence ID" value="MFD1989369.1"/>
    <property type="molecule type" value="Genomic_DNA"/>
</dbReference>
<organism evidence="1 2">
    <name type="scientific">Paenibacillus nicotianae</name>
    <dbReference type="NCBI Taxonomy" id="1526551"/>
    <lineage>
        <taxon>Bacteria</taxon>
        <taxon>Bacillati</taxon>
        <taxon>Bacillota</taxon>
        <taxon>Bacilli</taxon>
        <taxon>Bacillales</taxon>
        <taxon>Paenibacillaceae</taxon>
        <taxon>Paenibacillus</taxon>
    </lineage>
</organism>
<sequence>MDRVIVIGCSGSGKSTLSQKLHNILQLPIIHLDRYYWQANWQATEQESWDQKVTDFALTDRWIIDGNYSRTLDIRIERADFIVFLDMPRWLCMYRIVKRRIQYHGRTRPDLNKDCPEKLDIAFIKWVWNYKKRNRVRTLEKLEQVKNHKKVMIIRNKKQLEELVEQLLSNVKKESD</sequence>